<accession>A0ABR3AWA6</accession>
<protein>
    <submittedName>
        <fullName evidence="1">Uncharacterized protein</fullName>
    </submittedName>
</protein>
<dbReference type="Proteomes" id="UP001448207">
    <property type="component" value="Unassembled WGS sequence"/>
</dbReference>
<organism evidence="1 2">
    <name type="scientific">Phycomyces blakesleeanus</name>
    <dbReference type="NCBI Taxonomy" id="4837"/>
    <lineage>
        <taxon>Eukaryota</taxon>
        <taxon>Fungi</taxon>
        <taxon>Fungi incertae sedis</taxon>
        <taxon>Mucoromycota</taxon>
        <taxon>Mucoromycotina</taxon>
        <taxon>Mucoromycetes</taxon>
        <taxon>Mucorales</taxon>
        <taxon>Phycomycetaceae</taxon>
        <taxon>Phycomyces</taxon>
    </lineage>
</organism>
<keyword evidence="2" id="KW-1185">Reference proteome</keyword>
<comment type="caution">
    <text evidence="1">The sequence shown here is derived from an EMBL/GenBank/DDBJ whole genome shotgun (WGS) entry which is preliminary data.</text>
</comment>
<dbReference type="EMBL" id="JBCLYO010000012">
    <property type="protein sequence ID" value="KAL0084226.1"/>
    <property type="molecule type" value="Genomic_DNA"/>
</dbReference>
<name>A0ABR3AWA6_PHYBL</name>
<reference evidence="1 2" key="1">
    <citation type="submission" date="2024-04" db="EMBL/GenBank/DDBJ databases">
        <title>Symmetric and asymmetric DNA N6-adenine methylation regulates different biological responses in Mucorales.</title>
        <authorList>
            <consortium name="Lawrence Berkeley National Laboratory"/>
            <person name="Lax C."/>
            <person name="Mondo S.J."/>
            <person name="Osorio-Concepcion M."/>
            <person name="Muszewska A."/>
            <person name="Corrochano-Luque M."/>
            <person name="Gutierrez G."/>
            <person name="Riley R."/>
            <person name="Lipzen A."/>
            <person name="Guo J."/>
            <person name="Hundley H."/>
            <person name="Amirebrahimi M."/>
            <person name="Ng V."/>
            <person name="Lorenzo-Gutierrez D."/>
            <person name="Binder U."/>
            <person name="Yang J."/>
            <person name="Song Y."/>
            <person name="Canovas D."/>
            <person name="Navarro E."/>
            <person name="Freitag M."/>
            <person name="Gabaldon T."/>
            <person name="Grigoriev I.V."/>
            <person name="Corrochano L.M."/>
            <person name="Nicolas F.E."/>
            <person name="Garre V."/>
        </authorList>
    </citation>
    <scope>NUCLEOTIDE SEQUENCE [LARGE SCALE GENOMIC DNA]</scope>
    <source>
        <strain evidence="1 2">L51</strain>
    </source>
</reference>
<evidence type="ECO:0000313" key="1">
    <source>
        <dbReference type="EMBL" id="KAL0084226.1"/>
    </source>
</evidence>
<sequence>MTVASRVGRHTKCGNTIIKMLLRLIIEAKFHVKHVIGDSTRKASLGSNLHAEFCINPNMICFADTSAGHQFSLKYRDLKCGFHKVFVDIQRTGSRCSPPQERFQFFDVIKEIMLLDPSFFPPIIISLLSILVETDAAPFSGPIFVSEIIDENKRCISPVTADLKPLHISEGSFEPSSWLSYQFSFRLPSTSASVSMPAPSLSLSSSLTSETKNTRLTQLEFQSEFLRSSERETDIFDEAFISPSS</sequence>
<evidence type="ECO:0000313" key="2">
    <source>
        <dbReference type="Proteomes" id="UP001448207"/>
    </source>
</evidence>
<proteinExistence type="predicted"/>
<gene>
    <name evidence="1" type="ORF">J3Q64DRAFT_1699597</name>
</gene>